<dbReference type="Pfam" id="PF00892">
    <property type="entry name" value="EamA"/>
    <property type="match status" value="1"/>
</dbReference>
<proteinExistence type="predicted"/>
<keyword evidence="4" id="KW-1185">Reference proteome</keyword>
<dbReference type="EMBL" id="LSMT01000177">
    <property type="protein sequence ID" value="PFX24410.1"/>
    <property type="molecule type" value="Genomic_DNA"/>
</dbReference>
<keyword evidence="1" id="KW-0812">Transmembrane</keyword>
<evidence type="ECO:0000256" key="1">
    <source>
        <dbReference type="SAM" id="Phobius"/>
    </source>
</evidence>
<sequence>MAPRGHFTTGSLSAFLFLGIIRGTFPVVMYFAVHSYQSPSFVFLLRTPGTVVLYIVYMTFLSYMDSEHKENFRNNFRSVRNHWKFAVMGFVQLAAPYVLFMYGLKVLSPTTAGVFMTAAPWFSLLLERLPCIRSTYQVSTSKLGAIVIGSLGIILVSGSGIGLAAKSHKHCQLNNTAAAPLVNISENATTLPSTEVQGKFCTPFSAAELAGSLLALLGGSVMWSVSSVFWRSKRGNIHYVSGGIGNNIFGGIFALVLFLVMQKHEDYAKINWGDGTAVFSIIFLTLVSGWLAALLVDYMFNEVGAVIANRVLCLVPIVVWLEDWMFVRKFEMLDVGYIISEVVGVVLVLVGLTISSLEPEDLPSMLSRPLLSTREQSLESSQFYENVRVVDDGTTSDEEVRTTNYLQQSKSFPPLVKLTEQDY</sequence>
<gene>
    <name evidence="3" type="ORF">AWC38_SpisGene11000</name>
</gene>
<feature type="transmembrane region" description="Helical" evidence="1">
    <location>
        <begin position="110"/>
        <end position="131"/>
    </location>
</feature>
<feature type="transmembrane region" description="Helical" evidence="1">
    <location>
        <begin position="12"/>
        <end position="33"/>
    </location>
</feature>
<feature type="domain" description="EamA" evidence="2">
    <location>
        <begin position="14"/>
        <end position="157"/>
    </location>
</feature>
<feature type="transmembrane region" description="Helical" evidence="1">
    <location>
        <begin position="143"/>
        <end position="165"/>
    </location>
</feature>
<evidence type="ECO:0000313" key="4">
    <source>
        <dbReference type="Proteomes" id="UP000225706"/>
    </source>
</evidence>
<feature type="transmembrane region" description="Helical" evidence="1">
    <location>
        <begin position="45"/>
        <end position="64"/>
    </location>
</feature>
<feature type="transmembrane region" description="Helical" evidence="1">
    <location>
        <begin position="336"/>
        <end position="357"/>
    </location>
</feature>
<feature type="transmembrane region" description="Helical" evidence="1">
    <location>
        <begin position="237"/>
        <end position="261"/>
    </location>
</feature>
<feature type="transmembrane region" description="Helical" evidence="1">
    <location>
        <begin position="276"/>
        <end position="296"/>
    </location>
</feature>
<evidence type="ECO:0000313" key="3">
    <source>
        <dbReference type="EMBL" id="PFX24410.1"/>
    </source>
</evidence>
<dbReference type="InterPro" id="IPR000620">
    <property type="entry name" value="EamA_dom"/>
</dbReference>
<accession>A0A2B4S6I7</accession>
<dbReference type="Proteomes" id="UP000225706">
    <property type="component" value="Unassembled WGS sequence"/>
</dbReference>
<dbReference type="AlphaFoldDB" id="A0A2B4S6I7"/>
<keyword evidence="1" id="KW-1133">Transmembrane helix</keyword>
<dbReference type="GO" id="GO:0016020">
    <property type="term" value="C:membrane"/>
    <property type="evidence" value="ECO:0007669"/>
    <property type="project" value="InterPro"/>
</dbReference>
<keyword evidence="1" id="KW-0472">Membrane</keyword>
<dbReference type="OrthoDB" id="6022284at2759"/>
<evidence type="ECO:0000259" key="2">
    <source>
        <dbReference type="Pfam" id="PF00892"/>
    </source>
</evidence>
<dbReference type="InterPro" id="IPR037185">
    <property type="entry name" value="EmrE-like"/>
</dbReference>
<feature type="transmembrane region" description="Helical" evidence="1">
    <location>
        <begin position="85"/>
        <end position="104"/>
    </location>
</feature>
<dbReference type="SUPFAM" id="SSF103481">
    <property type="entry name" value="Multidrug resistance efflux transporter EmrE"/>
    <property type="match status" value="1"/>
</dbReference>
<feature type="transmembrane region" description="Helical" evidence="1">
    <location>
        <begin position="209"/>
        <end position="230"/>
    </location>
</feature>
<name>A0A2B4S6I7_STYPI</name>
<reference evidence="4" key="1">
    <citation type="journal article" date="2017" name="bioRxiv">
        <title>Comparative analysis of the genomes of Stylophora pistillata and Acropora digitifera provides evidence for extensive differences between species of corals.</title>
        <authorList>
            <person name="Voolstra C.R."/>
            <person name="Li Y."/>
            <person name="Liew Y.J."/>
            <person name="Baumgarten S."/>
            <person name="Zoccola D."/>
            <person name="Flot J.-F."/>
            <person name="Tambutte S."/>
            <person name="Allemand D."/>
            <person name="Aranda M."/>
        </authorList>
    </citation>
    <scope>NUCLEOTIDE SEQUENCE [LARGE SCALE GENOMIC DNA]</scope>
</reference>
<feature type="transmembrane region" description="Helical" evidence="1">
    <location>
        <begin position="303"/>
        <end position="321"/>
    </location>
</feature>
<comment type="caution">
    <text evidence="3">The sequence shown here is derived from an EMBL/GenBank/DDBJ whole genome shotgun (WGS) entry which is preliminary data.</text>
</comment>
<organism evidence="3 4">
    <name type="scientific">Stylophora pistillata</name>
    <name type="common">Smooth cauliflower coral</name>
    <dbReference type="NCBI Taxonomy" id="50429"/>
    <lineage>
        <taxon>Eukaryota</taxon>
        <taxon>Metazoa</taxon>
        <taxon>Cnidaria</taxon>
        <taxon>Anthozoa</taxon>
        <taxon>Hexacorallia</taxon>
        <taxon>Scleractinia</taxon>
        <taxon>Astrocoeniina</taxon>
        <taxon>Pocilloporidae</taxon>
        <taxon>Stylophora</taxon>
    </lineage>
</organism>
<protein>
    <recommendedName>
        <fullName evidence="2">EamA domain-containing protein</fullName>
    </recommendedName>
</protein>